<dbReference type="Gene3D" id="3.80.10.10">
    <property type="entry name" value="Ribonuclease Inhibitor"/>
    <property type="match status" value="1"/>
</dbReference>
<accession>A0A978UPI4</accession>
<keyword evidence="2" id="KW-0433">Leucine-rich repeat</keyword>
<reference evidence="9" key="1">
    <citation type="journal article" date="2021" name="Front. Plant Sci.">
        <title>Chromosome-Scale Genome Assembly for Chinese Sour Jujube and Insights Into Its Genome Evolution and Domestication Signature.</title>
        <authorList>
            <person name="Shen L.-Y."/>
            <person name="Luo H."/>
            <person name="Wang X.-L."/>
            <person name="Wang X.-M."/>
            <person name="Qiu X.-J."/>
            <person name="Liu H."/>
            <person name="Zhou S.-S."/>
            <person name="Jia K.-H."/>
            <person name="Nie S."/>
            <person name="Bao Y.-T."/>
            <person name="Zhang R.-G."/>
            <person name="Yun Q.-Z."/>
            <person name="Chai Y.-H."/>
            <person name="Lu J.-Y."/>
            <person name="Li Y."/>
            <person name="Zhao S.-W."/>
            <person name="Mao J.-F."/>
            <person name="Jia S.-G."/>
            <person name="Mao Y.-M."/>
        </authorList>
    </citation>
    <scope>NUCLEOTIDE SEQUENCE</scope>
    <source>
        <strain evidence="9">AT0</strain>
        <tissue evidence="9">Leaf</tissue>
    </source>
</reference>
<dbReference type="Pfam" id="PF20160">
    <property type="entry name" value="C-JID"/>
    <property type="match status" value="1"/>
</dbReference>
<dbReference type="InterPro" id="IPR044974">
    <property type="entry name" value="Disease_R_plants"/>
</dbReference>
<sequence>MSALFRTNITNVEIERQYESLQTNMFVLSTQHVDKEVSTAYDEMSIPCDPIVVHSVQNFMESSCKLFVESSSGDSKLSLIHLQVMAETSLFENDLTRWKCNLEAFLKHHFCIHIFITLSLKGHIISILRPFDPFSPYNLCFPRKEILEWFGELHEQSYIVIDIYNECPGLVTENLGPQLLFEQDVEELRQSITECMTRFFDNLDLIRQFLANESDQENPSHVDLEPGSSSTEYSCWYVCSVPENLTAESTFLARMKFDQNTIYNSCFPPIKILEWFSNHQSSGHSAITDIPTDLYSDCNWLGVAVCAYFSSDGPQPSTCVDDDFDPQMPHNLVYHFGLLSTHHFQISVEDMENIHIGNQFIWLSCIPRLWFSDQLKRCSFIEASFTSDRQGFFAHKCGVRVLYKCDEKEFKETISHCMNIGYSIHQMKQIDGFEADEAEIPSHAVKKEPIFQMKSGPDLDRGLIYSSCYTRTEIVDWFNHHISGPSLEIQPLSNLFERVVTLGPLHHHEISNQEFKKLENGEFIWLSYIPRLWFSEQLEGYFNLIKASFASDTGGWRAEKCGLRLLFRHDEEEFKQTINHCMKIKFDNEENKKQYHDGQAGTSKSSCFVPDPQQDRVEGPENLNQKDKGCLQIQQLPENLENLEQLEKLDACRTAIREAPSSILLLKNLKTLCFGHPSRYGSWKDLFHGILPVNFQLPNTFSGLSSLTSLNLSQCNIHALPDDIHHLSSLQCLDLSKNNLVSLPEAISQLSKLKLVRLNKCRKLQSLPKFPQSIQYVQAYGCPKLNDQSTIWASNNGFNFIDARKALKTRGTFHHLPLPEEFIPAIFDKLIEEIINDGMNFEICFPCTRIPKWISDKGISESSSTSIDVPRRDSRRTWMGFVLFVVFVFKEQKNFDEGWYLKETICNFSMGDYCLGRPVIESLKNFGVGSYGVCIYVPQTHRMCEKQLNYATKIKASVSTDRPDLKVKMCAMHVIYGNDVEKFAQHIVQEAKEHQQFSSLEHYKYLLNEARIGERSLDIRKPLQLNRYSFHTYECFTTSHLSCQVKRNLQILLSRIFFKVILRGSSYARNQSMVFHFHVRAYISSWLFHQSLGCIVVCYIPRNLFDDKSWVGFCIYVGLKMNLSDLHNNNSDSEAHELLYVDLYSHGNTVSYIKTMSSLPIFLKSHQVVLFHAPRVHFREELNQCWAVSALSRNNIPQVEVEICGIRVIYEQDLENEAEVIIDLGLHGPDDERKQQLTQSLSEQVEGLLGKVECGKHKRRKEEIMSIHSSFSFEREYVHLQANKCLLSMAQMVEKQVFIAYQQFSIPSDPITLHSMNIPSDPSHQMNASVYSNIAFTHLQIMAETPVYTNDLEMWKSNLEDLLKQYCNSKVYITLSLRGHIISAWKPFIPSTTYNLCFPQKEILSWFKQHYHASSQRLVIKLPENLSTDINWRGLAVCVAFSVNSDHQTAIDEIEDSDSSFGVLCHFSTKEQTCLNSATSFCISKDKFKWLYIGGFIWLTYVPHWLLLGELNEKRSLEVSIYHECTGMKIQNLGAALLYQQDVEEFRQSIAQCMTLFFSNLNVIRLYIANENKDPSQEDCMKTVEGSKQENLTQLTLSEKTRLEFDRDTTYNLCLPPTNILEWFHHQSSGPSVTMQLASDGDTDGNWTGLVFCAYFSQLQHLTTFPDGFDLKVPHNLICHMETERADLVPQQEKKGRIQQPQAKGLRIHKIKGLTNVIACDELGEVIDEIAKVISKIVNQLPTGNNDLVGMTSRIKKMDWLLAIGLDDVRTIGIWGMGGIGKTTIAQEVFKLSFNKFEAHAFIPNVREEVKKNSLLHLQKLLYKELVDSEGTEAVEGIFLSSPENEKLQMNVEVNLKMENLRLLKIKNVHISNFVGYLSKNLRLLEWHGYPLDSMPQNFCPAKLVELNISNSRIKQLWMEPRVRRAAVFHDLPLPEEFIPIILQPFIQEIIYHGMNLEICFPYTRIPEWISDWIDESSISIDVPLQDYSQTWMGIAIFAVFKVMEHNNFNEYWYSKETVCEFSIGDCCVGRFVIESLKKFGVGSYVLCIYVPQKMFAKRLKQLICVSHIQASVLTDRPDVEVKMCGKHVVYCKDVPEFTQNLVQTSKEHQRLSSFEHYMYLLNLARRGESSLDSKKLHQSNRYPIPRYEGFTTTHLTSQVRISLRSLLSRIFFKGSCYARNESLVVHFPVQAYVSSWLFHQSLGRVVVCYLPRNLFDDKSWKSHQTVLFHIPRVKFKEEMNQCWGVSALSWTSIPHVEVEICGIRLIYEHDLENEVEVIIDISLSGPDDECRHQLNYQSLSELVEGLVGKIECGEQKTRKEEMSIHSGYSSERKYKSLQENKCLLSMAQPVDKQVFTAYEQFSVPSDPIILHSMNALFESSHEMNASIDSMIPFAHLQIMAETPLYTNNLEMWKANLEDSLKQYCCSKFYITLSLRGHIISALKPFIPSTTYNLCFPRKETLRWFKQFNHSDTQRLVIRLPQNLITDIKWRGLAVCVAFSVDDHQSEIHEIEDLDISFRVLCHLNTAQGRCLNSAPSFRISKDKFKWLYVGGFIWLTYVPHWLLLGELNEQSSLEVNIYNECPGVITQSLDAVLLYQQDVEEFRQSIAQLKLRLQVKEEACGLRTVVLVFHTCIMTSLSDQQDSVPRQEKTARTQQPQAKG</sequence>
<dbReference type="PANTHER" id="PTHR11017:SF559">
    <property type="entry name" value="DISEASE RESISTANCE PROTEIN CHL1"/>
    <property type="match status" value="1"/>
</dbReference>
<dbReference type="InterPro" id="IPR045344">
    <property type="entry name" value="C-JID"/>
</dbReference>
<dbReference type="GO" id="GO:0006952">
    <property type="term" value="P:defense response"/>
    <property type="evidence" value="ECO:0007669"/>
    <property type="project" value="InterPro"/>
</dbReference>
<dbReference type="InterPro" id="IPR032675">
    <property type="entry name" value="LRR_dom_sf"/>
</dbReference>
<evidence type="ECO:0000256" key="3">
    <source>
        <dbReference type="ARBA" id="ARBA00022737"/>
    </source>
</evidence>
<dbReference type="InterPro" id="IPR027417">
    <property type="entry name" value="P-loop_NTPase"/>
</dbReference>
<gene>
    <name evidence="9" type="ORF">FEM48_Zijuj10G0166600</name>
</gene>
<comment type="caution">
    <text evidence="9">The sequence shown here is derived from an EMBL/GenBank/DDBJ whole genome shotgun (WGS) entry which is preliminary data.</text>
</comment>
<feature type="compositionally biased region" description="Basic and acidic residues" evidence="6">
    <location>
        <begin position="613"/>
        <end position="623"/>
    </location>
</feature>
<dbReference type="InterPro" id="IPR002182">
    <property type="entry name" value="NB-ARC"/>
</dbReference>
<protein>
    <recommendedName>
        <fullName evidence="1">ADP-ribosyl cyclase/cyclic ADP-ribose hydrolase</fullName>
        <ecNumber evidence="1">3.2.2.6</ecNumber>
    </recommendedName>
</protein>
<dbReference type="SUPFAM" id="SSF52540">
    <property type="entry name" value="P-loop containing nucleoside triphosphate hydrolases"/>
    <property type="match status" value="1"/>
</dbReference>
<organism evidence="9 10">
    <name type="scientific">Ziziphus jujuba var. spinosa</name>
    <dbReference type="NCBI Taxonomy" id="714518"/>
    <lineage>
        <taxon>Eukaryota</taxon>
        <taxon>Viridiplantae</taxon>
        <taxon>Streptophyta</taxon>
        <taxon>Embryophyta</taxon>
        <taxon>Tracheophyta</taxon>
        <taxon>Spermatophyta</taxon>
        <taxon>Magnoliopsida</taxon>
        <taxon>eudicotyledons</taxon>
        <taxon>Gunneridae</taxon>
        <taxon>Pentapetalae</taxon>
        <taxon>rosids</taxon>
        <taxon>fabids</taxon>
        <taxon>Rosales</taxon>
        <taxon>Rhamnaceae</taxon>
        <taxon>Paliureae</taxon>
        <taxon>Ziziphus</taxon>
    </lineage>
</organism>
<evidence type="ECO:0000259" key="7">
    <source>
        <dbReference type="Pfam" id="PF00931"/>
    </source>
</evidence>
<evidence type="ECO:0000256" key="1">
    <source>
        <dbReference type="ARBA" id="ARBA00011982"/>
    </source>
</evidence>
<dbReference type="InterPro" id="IPR001611">
    <property type="entry name" value="Leu-rich_rpt"/>
</dbReference>
<dbReference type="InterPro" id="IPR003591">
    <property type="entry name" value="Leu-rich_rpt_typical-subtyp"/>
</dbReference>
<evidence type="ECO:0000313" key="10">
    <source>
        <dbReference type="Proteomes" id="UP000813462"/>
    </source>
</evidence>
<feature type="domain" description="C-JID" evidence="8">
    <location>
        <begin position="1398"/>
        <end position="1544"/>
    </location>
</feature>
<dbReference type="SUPFAM" id="SSF52047">
    <property type="entry name" value="RNI-like"/>
    <property type="match status" value="1"/>
</dbReference>
<dbReference type="EC" id="3.2.2.6" evidence="1"/>
<evidence type="ECO:0000259" key="8">
    <source>
        <dbReference type="Pfam" id="PF20160"/>
    </source>
</evidence>
<proteinExistence type="predicted"/>
<dbReference type="PROSITE" id="PS51450">
    <property type="entry name" value="LRR"/>
    <property type="match status" value="1"/>
</dbReference>
<dbReference type="EMBL" id="JAEACU010000010">
    <property type="protein sequence ID" value="KAH7516736.1"/>
    <property type="molecule type" value="Genomic_DNA"/>
</dbReference>
<name>A0A978UPI4_ZIZJJ</name>
<evidence type="ECO:0000256" key="4">
    <source>
        <dbReference type="ARBA" id="ARBA00023027"/>
    </source>
</evidence>
<dbReference type="GO" id="GO:0043531">
    <property type="term" value="F:ADP binding"/>
    <property type="evidence" value="ECO:0007669"/>
    <property type="project" value="InterPro"/>
</dbReference>
<evidence type="ECO:0000256" key="2">
    <source>
        <dbReference type="ARBA" id="ARBA00022614"/>
    </source>
</evidence>
<evidence type="ECO:0000313" key="9">
    <source>
        <dbReference type="EMBL" id="KAH7516736.1"/>
    </source>
</evidence>
<keyword evidence="4" id="KW-0520">NAD</keyword>
<dbReference type="Gene3D" id="3.40.50.300">
    <property type="entry name" value="P-loop containing nucleotide triphosphate hydrolases"/>
    <property type="match status" value="1"/>
</dbReference>
<dbReference type="Pfam" id="PF13855">
    <property type="entry name" value="LRR_8"/>
    <property type="match status" value="1"/>
</dbReference>
<comment type="catalytic activity">
    <reaction evidence="5">
        <text>NAD(+) + H2O = ADP-D-ribose + nicotinamide + H(+)</text>
        <dbReference type="Rhea" id="RHEA:16301"/>
        <dbReference type="ChEBI" id="CHEBI:15377"/>
        <dbReference type="ChEBI" id="CHEBI:15378"/>
        <dbReference type="ChEBI" id="CHEBI:17154"/>
        <dbReference type="ChEBI" id="CHEBI:57540"/>
        <dbReference type="ChEBI" id="CHEBI:57967"/>
        <dbReference type="EC" id="3.2.2.6"/>
    </reaction>
    <physiologicalReaction direction="left-to-right" evidence="5">
        <dbReference type="Rhea" id="RHEA:16302"/>
    </physiologicalReaction>
</comment>
<evidence type="ECO:0000256" key="6">
    <source>
        <dbReference type="SAM" id="MobiDB-lite"/>
    </source>
</evidence>
<feature type="region of interest" description="Disordered" evidence="6">
    <location>
        <begin position="593"/>
        <end position="623"/>
    </location>
</feature>
<dbReference type="SMART" id="SM00369">
    <property type="entry name" value="LRR_TYP"/>
    <property type="match status" value="3"/>
</dbReference>
<evidence type="ECO:0000256" key="5">
    <source>
        <dbReference type="ARBA" id="ARBA00047304"/>
    </source>
</evidence>
<feature type="domain" description="NB-ARC" evidence="7">
    <location>
        <begin position="1767"/>
        <end position="1830"/>
    </location>
</feature>
<dbReference type="Pfam" id="PF00931">
    <property type="entry name" value="NB-ARC"/>
    <property type="match status" value="1"/>
</dbReference>
<dbReference type="PANTHER" id="PTHR11017">
    <property type="entry name" value="LEUCINE-RICH REPEAT-CONTAINING PROTEIN"/>
    <property type="match status" value="1"/>
</dbReference>
<dbReference type="GO" id="GO:0061809">
    <property type="term" value="F:NAD+ nucleosidase activity, cyclic ADP-ribose generating"/>
    <property type="evidence" value="ECO:0007669"/>
    <property type="project" value="UniProtKB-EC"/>
</dbReference>
<dbReference type="Proteomes" id="UP000813462">
    <property type="component" value="Unassembled WGS sequence"/>
</dbReference>
<keyword evidence="3" id="KW-0677">Repeat</keyword>